<evidence type="ECO:0000313" key="1">
    <source>
        <dbReference type="EMBL" id="TCT17561.1"/>
    </source>
</evidence>
<sequence length="41" mass="4872">MKWASFPFHQTLDEFNIEEQTSLSQKQLNQLKDLTLFNLST</sequence>
<gene>
    <name evidence="1" type="ORF">EDD68_1289</name>
</gene>
<reference evidence="1 2" key="1">
    <citation type="submission" date="2019-03" db="EMBL/GenBank/DDBJ databases">
        <title>Genomic Encyclopedia of Type Strains, Phase IV (KMG-IV): sequencing the most valuable type-strain genomes for metagenomic binning, comparative biology and taxonomic classification.</title>
        <authorList>
            <person name="Goeker M."/>
        </authorList>
    </citation>
    <scope>NUCLEOTIDE SEQUENCE [LARGE SCALE GENOMIC DNA]</scope>
    <source>
        <strain evidence="1 2">DSM 25894</strain>
    </source>
</reference>
<dbReference type="Proteomes" id="UP000294650">
    <property type="component" value="Unassembled WGS sequence"/>
</dbReference>
<protein>
    <submittedName>
        <fullName evidence="1">Uncharacterized protein</fullName>
    </submittedName>
</protein>
<name>A0A4R3MS42_9BACI</name>
<dbReference type="EMBL" id="SMAN01000028">
    <property type="protein sequence ID" value="TCT17561.1"/>
    <property type="molecule type" value="Genomic_DNA"/>
</dbReference>
<comment type="caution">
    <text evidence="1">The sequence shown here is derived from an EMBL/GenBank/DDBJ whole genome shotgun (WGS) entry which is preliminary data.</text>
</comment>
<proteinExistence type="predicted"/>
<dbReference type="AlphaFoldDB" id="A0A4R3MS42"/>
<dbReference type="RefSeq" id="WP_279388275.1">
    <property type="nucleotide sequence ID" value="NZ_SMAN01000028.1"/>
</dbReference>
<organism evidence="1 2">
    <name type="scientific">Melghiribacillus thermohalophilus</name>
    <dbReference type="NCBI Taxonomy" id="1324956"/>
    <lineage>
        <taxon>Bacteria</taxon>
        <taxon>Bacillati</taxon>
        <taxon>Bacillota</taxon>
        <taxon>Bacilli</taxon>
        <taxon>Bacillales</taxon>
        <taxon>Bacillaceae</taxon>
        <taxon>Melghiribacillus</taxon>
    </lineage>
</organism>
<keyword evidence="2" id="KW-1185">Reference proteome</keyword>
<evidence type="ECO:0000313" key="2">
    <source>
        <dbReference type="Proteomes" id="UP000294650"/>
    </source>
</evidence>
<accession>A0A4R3MS42</accession>